<dbReference type="InterPro" id="IPR016181">
    <property type="entry name" value="Acyl_CoA_acyltransferase"/>
</dbReference>
<proteinExistence type="predicted"/>
<evidence type="ECO:0000313" key="2">
    <source>
        <dbReference type="EMBL" id="NGN93634.1"/>
    </source>
</evidence>
<dbReference type="GO" id="GO:0005737">
    <property type="term" value="C:cytoplasm"/>
    <property type="evidence" value="ECO:0007669"/>
    <property type="project" value="TreeGrafter"/>
</dbReference>
<dbReference type="EMBL" id="JAALAA010000009">
    <property type="protein sequence ID" value="NGN93634.1"/>
    <property type="molecule type" value="Genomic_DNA"/>
</dbReference>
<dbReference type="GO" id="GO:0008999">
    <property type="term" value="F:protein-N-terminal-alanine acetyltransferase activity"/>
    <property type="evidence" value="ECO:0007669"/>
    <property type="project" value="TreeGrafter"/>
</dbReference>
<dbReference type="Gene3D" id="3.40.630.30">
    <property type="match status" value="1"/>
</dbReference>
<feature type="domain" description="N-acetyltransferase" evidence="1">
    <location>
        <begin position="21"/>
        <end position="175"/>
    </location>
</feature>
<keyword evidence="2" id="KW-0808">Transferase</keyword>
<evidence type="ECO:0000259" key="1">
    <source>
        <dbReference type="PROSITE" id="PS51186"/>
    </source>
</evidence>
<dbReference type="GO" id="GO:1990189">
    <property type="term" value="F:protein N-terminal-serine acetyltransferase activity"/>
    <property type="evidence" value="ECO:0007669"/>
    <property type="project" value="TreeGrafter"/>
</dbReference>
<keyword evidence="3" id="KW-1185">Reference proteome</keyword>
<dbReference type="RefSeq" id="WP_165111359.1">
    <property type="nucleotide sequence ID" value="NZ_JAALAA010000009.1"/>
</dbReference>
<gene>
    <name evidence="2" type="ORF">G5C66_12890</name>
</gene>
<protein>
    <submittedName>
        <fullName evidence="2">GNAT family N-acetyltransferase</fullName>
    </submittedName>
</protein>
<dbReference type="PANTHER" id="PTHR43441">
    <property type="entry name" value="RIBOSOMAL-PROTEIN-SERINE ACETYLTRANSFERASE"/>
    <property type="match status" value="1"/>
</dbReference>
<dbReference type="Pfam" id="PF13302">
    <property type="entry name" value="Acetyltransf_3"/>
    <property type="match status" value="1"/>
</dbReference>
<dbReference type="AlphaFoldDB" id="A0A6M1R052"/>
<dbReference type="SUPFAM" id="SSF55729">
    <property type="entry name" value="Acyl-CoA N-acyltransferases (Nat)"/>
    <property type="match status" value="1"/>
</dbReference>
<organism evidence="2 3">
    <name type="scientific">Nocardioides turkmenicus</name>
    <dbReference type="NCBI Taxonomy" id="2711220"/>
    <lineage>
        <taxon>Bacteria</taxon>
        <taxon>Bacillati</taxon>
        <taxon>Actinomycetota</taxon>
        <taxon>Actinomycetes</taxon>
        <taxon>Propionibacteriales</taxon>
        <taxon>Nocardioidaceae</taxon>
        <taxon>Nocardioides</taxon>
    </lineage>
</organism>
<dbReference type="Proteomes" id="UP000483261">
    <property type="component" value="Unassembled WGS sequence"/>
</dbReference>
<dbReference type="InterPro" id="IPR051908">
    <property type="entry name" value="Ribosomal_N-acetyltransferase"/>
</dbReference>
<evidence type="ECO:0000313" key="3">
    <source>
        <dbReference type="Proteomes" id="UP000483261"/>
    </source>
</evidence>
<name>A0A6M1R052_9ACTN</name>
<comment type="caution">
    <text evidence="2">The sequence shown here is derived from an EMBL/GenBank/DDBJ whole genome shotgun (WGS) entry which is preliminary data.</text>
</comment>
<dbReference type="PROSITE" id="PS51186">
    <property type="entry name" value="GNAT"/>
    <property type="match status" value="1"/>
</dbReference>
<reference evidence="2 3" key="1">
    <citation type="submission" date="2020-02" db="EMBL/GenBank/DDBJ databases">
        <title>Whole-genome analyses of novel actinobacteria.</title>
        <authorList>
            <person name="Sahin N."/>
        </authorList>
    </citation>
    <scope>NUCLEOTIDE SEQUENCE [LARGE SCALE GENOMIC DNA]</scope>
    <source>
        <strain evidence="2 3">KC13</strain>
    </source>
</reference>
<sequence>MFSIDLGSGAEMVLRDRSTDFAVHRLINANLDHLREWEPWAHGDQSMISISSFGTYLLTQWVKGEAIPCVIRQDGEVAGATTARINLYEKSATIGYWLGEAYEGRGLVTRAVSALLDVLFNEYDIARAIIDTSVMNKRSRAVAERLGFTHEGTMRGAQAYPGERRDLVVYGLLREEWLGRSADSGA</sequence>
<dbReference type="PANTHER" id="PTHR43441:SF2">
    <property type="entry name" value="FAMILY ACETYLTRANSFERASE, PUTATIVE (AFU_ORTHOLOGUE AFUA_7G00850)-RELATED"/>
    <property type="match status" value="1"/>
</dbReference>
<dbReference type="InterPro" id="IPR000182">
    <property type="entry name" value="GNAT_dom"/>
</dbReference>
<accession>A0A6M1R052</accession>